<keyword evidence="3" id="KW-1185">Reference proteome</keyword>
<organism evidence="2 3">
    <name type="scientific">Granulicella aggregans</name>
    <dbReference type="NCBI Taxonomy" id="474949"/>
    <lineage>
        <taxon>Bacteria</taxon>
        <taxon>Pseudomonadati</taxon>
        <taxon>Acidobacteriota</taxon>
        <taxon>Terriglobia</taxon>
        <taxon>Terriglobales</taxon>
        <taxon>Acidobacteriaceae</taxon>
        <taxon>Granulicella</taxon>
    </lineage>
</organism>
<evidence type="ECO:0008006" key="4">
    <source>
        <dbReference type="Google" id="ProtNLM"/>
    </source>
</evidence>
<dbReference type="AlphaFoldDB" id="A0A7W7ZJW9"/>
<feature type="compositionally biased region" description="Low complexity" evidence="1">
    <location>
        <begin position="185"/>
        <end position="198"/>
    </location>
</feature>
<gene>
    <name evidence="2" type="ORF">HDF16_006033</name>
</gene>
<evidence type="ECO:0000313" key="3">
    <source>
        <dbReference type="Proteomes" id="UP000540989"/>
    </source>
</evidence>
<comment type="caution">
    <text evidence="2">The sequence shown here is derived from an EMBL/GenBank/DDBJ whole genome shotgun (WGS) entry which is preliminary data.</text>
</comment>
<reference evidence="2 3" key="1">
    <citation type="submission" date="2020-08" db="EMBL/GenBank/DDBJ databases">
        <title>Genomic Encyclopedia of Type Strains, Phase IV (KMG-V): Genome sequencing to study the core and pangenomes of soil and plant-associated prokaryotes.</title>
        <authorList>
            <person name="Whitman W."/>
        </authorList>
    </citation>
    <scope>NUCLEOTIDE SEQUENCE [LARGE SCALE GENOMIC DNA]</scope>
    <source>
        <strain evidence="2 3">M8UP14</strain>
    </source>
</reference>
<sequence length="198" mass="22021">MDDPRATDRQNGNGVGLASQRIRGTGEMADRIRHHAWDQTPFGPIVGWPSELVVAVNLMLSSKLITCLIWGPERILLYNDLYRPLLGTKPASLGEPFLEVWREIRDQASAIISEPMKTGEANLFERVEFRIVLDGQLVERICTLSNNPIWVETTDGPKILGLFSRFSISPKRNGRNGSCEKVKRSSPLSTTAAPSPQP</sequence>
<name>A0A7W7ZJW9_9BACT</name>
<accession>A0A7W7ZJW9</accession>
<feature type="region of interest" description="Disordered" evidence="1">
    <location>
        <begin position="172"/>
        <end position="198"/>
    </location>
</feature>
<dbReference type="Gene3D" id="3.30.450.20">
    <property type="entry name" value="PAS domain"/>
    <property type="match status" value="1"/>
</dbReference>
<proteinExistence type="predicted"/>
<dbReference type="EMBL" id="JACHIP010000035">
    <property type="protein sequence ID" value="MBB5061297.1"/>
    <property type="molecule type" value="Genomic_DNA"/>
</dbReference>
<protein>
    <recommendedName>
        <fullName evidence="4">PAS domain-containing protein</fullName>
    </recommendedName>
</protein>
<evidence type="ECO:0000313" key="2">
    <source>
        <dbReference type="EMBL" id="MBB5061297.1"/>
    </source>
</evidence>
<dbReference type="Proteomes" id="UP000540989">
    <property type="component" value="Unassembled WGS sequence"/>
</dbReference>
<feature type="region of interest" description="Disordered" evidence="1">
    <location>
        <begin position="1"/>
        <end position="20"/>
    </location>
</feature>
<evidence type="ECO:0000256" key="1">
    <source>
        <dbReference type="SAM" id="MobiDB-lite"/>
    </source>
</evidence>